<keyword evidence="13" id="KW-0206">Cytoskeleton</keyword>
<keyword evidence="12 19" id="KW-0175">Coiled coil</keyword>
<keyword evidence="16" id="KW-0137">Centromere</keyword>
<dbReference type="GO" id="GO:0051301">
    <property type="term" value="P:cell division"/>
    <property type="evidence" value="ECO:0007669"/>
    <property type="project" value="UniProtKB-KW"/>
</dbReference>
<dbReference type="OrthoDB" id="5599235at2759"/>
<dbReference type="Proteomes" id="UP000053447">
    <property type="component" value="Unassembled WGS sequence"/>
</dbReference>
<keyword evidence="10" id="KW-0159">Chromosome partition</keyword>
<evidence type="ECO:0000256" key="2">
    <source>
        <dbReference type="ARBA" id="ARBA00004186"/>
    </source>
</evidence>
<comment type="similarity">
    <text evidence="4">Belongs to the DASH complex DUO1 family.</text>
</comment>
<dbReference type="AlphaFoldDB" id="A0A0W4ZRG6"/>
<sequence>MSFQDDPLTNFSRLQIAGQSGISSDKEVSERDTMLLKELESVQKLNRVIEKAISGLTKAQENMEIVEQTVKDADKLLEQWIKILNQTEHTQQLVLNKKWHGATKDLLDLENEVSKTIEQPQETKSFEVSEKKISAKEVKKDLSNTSYVNTSGVVDSGKRVKKKETAKTYTQNKKTTVSATSKENIKKSYRK</sequence>
<keyword evidence="7" id="KW-0132">Cell division</keyword>
<dbReference type="GO" id="GO:0000278">
    <property type="term" value="P:mitotic cell cycle"/>
    <property type="evidence" value="ECO:0007669"/>
    <property type="project" value="InterPro"/>
</dbReference>
<evidence type="ECO:0000256" key="10">
    <source>
        <dbReference type="ARBA" id="ARBA00022829"/>
    </source>
</evidence>
<dbReference type="RefSeq" id="XP_018229973.1">
    <property type="nucleotide sequence ID" value="XM_018373798.1"/>
</dbReference>
<evidence type="ECO:0000256" key="15">
    <source>
        <dbReference type="ARBA" id="ARBA00023306"/>
    </source>
</evidence>
<dbReference type="GeneID" id="28940053"/>
<keyword evidence="15" id="KW-0131">Cell cycle</keyword>
<comment type="subcellular location">
    <subcellularLocation>
        <location evidence="3">Chromosome</location>
        <location evidence="3">Centromere</location>
        <location evidence="3">Kinetochore</location>
    </subcellularLocation>
    <subcellularLocation>
        <location evidence="2">Cytoplasm</location>
        <location evidence="2">Cytoskeleton</location>
        <location evidence="2">Spindle</location>
    </subcellularLocation>
    <subcellularLocation>
        <location evidence="1">Nucleus</location>
    </subcellularLocation>
</comment>
<evidence type="ECO:0000256" key="11">
    <source>
        <dbReference type="ARBA" id="ARBA00022838"/>
    </source>
</evidence>
<evidence type="ECO:0000313" key="21">
    <source>
        <dbReference type="EMBL" id="KTW30983.1"/>
    </source>
</evidence>
<evidence type="ECO:0000256" key="8">
    <source>
        <dbReference type="ARBA" id="ARBA00022701"/>
    </source>
</evidence>
<dbReference type="GO" id="GO:0005874">
    <property type="term" value="C:microtubule"/>
    <property type="evidence" value="ECO:0007669"/>
    <property type="project" value="UniProtKB-KW"/>
</dbReference>
<evidence type="ECO:0000256" key="14">
    <source>
        <dbReference type="ARBA" id="ARBA00023242"/>
    </source>
</evidence>
<name>A0A0W4ZRG6_PNEJ7</name>
<protein>
    <recommendedName>
        <fullName evidence="17">DASH complex subunit DUO1</fullName>
    </recommendedName>
    <alternativeName>
        <fullName evidence="18">Outer kinetochore protein DUO1</fullName>
    </alternativeName>
</protein>
<dbReference type="GO" id="GO:0072686">
    <property type="term" value="C:mitotic spindle"/>
    <property type="evidence" value="ECO:0007669"/>
    <property type="project" value="InterPro"/>
</dbReference>
<organism evidence="21 22">
    <name type="scientific">Pneumocystis jirovecii (strain RU7)</name>
    <name type="common">Human pneumocystis pneumonia agent</name>
    <dbReference type="NCBI Taxonomy" id="1408657"/>
    <lineage>
        <taxon>Eukaryota</taxon>
        <taxon>Fungi</taxon>
        <taxon>Dikarya</taxon>
        <taxon>Ascomycota</taxon>
        <taxon>Taphrinomycotina</taxon>
        <taxon>Pneumocystomycetes</taxon>
        <taxon>Pneumocystaceae</taxon>
        <taxon>Pneumocystis</taxon>
    </lineage>
</organism>
<dbReference type="PANTHER" id="PTHR28216:SF1">
    <property type="entry name" value="DASH COMPLEX SUBUNIT DUO1"/>
    <property type="match status" value="1"/>
</dbReference>
<evidence type="ECO:0000256" key="6">
    <source>
        <dbReference type="ARBA" id="ARBA00022490"/>
    </source>
</evidence>
<evidence type="ECO:0000256" key="12">
    <source>
        <dbReference type="ARBA" id="ARBA00023054"/>
    </source>
</evidence>
<keyword evidence="9" id="KW-0498">Mitosis</keyword>
<dbReference type="Pfam" id="PF08651">
    <property type="entry name" value="DASH_Duo1"/>
    <property type="match status" value="1"/>
</dbReference>
<evidence type="ECO:0000256" key="3">
    <source>
        <dbReference type="ARBA" id="ARBA00004629"/>
    </source>
</evidence>
<keyword evidence="5" id="KW-0158">Chromosome</keyword>
<keyword evidence="22" id="KW-1185">Reference proteome</keyword>
<evidence type="ECO:0000256" key="5">
    <source>
        <dbReference type="ARBA" id="ARBA00022454"/>
    </source>
</evidence>
<dbReference type="STRING" id="1408657.A0A0W4ZRG6"/>
<evidence type="ECO:0000256" key="16">
    <source>
        <dbReference type="ARBA" id="ARBA00023328"/>
    </source>
</evidence>
<proteinExistence type="inferred from homology"/>
<evidence type="ECO:0000256" key="9">
    <source>
        <dbReference type="ARBA" id="ARBA00022776"/>
    </source>
</evidence>
<evidence type="ECO:0000256" key="7">
    <source>
        <dbReference type="ARBA" id="ARBA00022618"/>
    </source>
</evidence>
<feature type="coiled-coil region" evidence="19">
    <location>
        <begin position="42"/>
        <end position="76"/>
    </location>
</feature>
<evidence type="ECO:0000256" key="13">
    <source>
        <dbReference type="ARBA" id="ARBA00023212"/>
    </source>
</evidence>
<feature type="compositionally biased region" description="Polar residues" evidence="20">
    <location>
        <begin position="167"/>
        <end position="182"/>
    </location>
</feature>
<gene>
    <name evidence="21" type="ORF">T551_01535</name>
</gene>
<evidence type="ECO:0000256" key="19">
    <source>
        <dbReference type="SAM" id="Coils"/>
    </source>
</evidence>
<dbReference type="GO" id="GO:0042729">
    <property type="term" value="C:DASH complex"/>
    <property type="evidence" value="ECO:0007669"/>
    <property type="project" value="InterPro"/>
</dbReference>
<feature type="region of interest" description="Disordered" evidence="20">
    <location>
        <begin position="155"/>
        <end position="191"/>
    </location>
</feature>
<keyword evidence="6" id="KW-0963">Cytoplasm</keyword>
<evidence type="ECO:0000313" key="22">
    <source>
        <dbReference type="Proteomes" id="UP000053447"/>
    </source>
</evidence>
<evidence type="ECO:0000256" key="18">
    <source>
        <dbReference type="ARBA" id="ARBA00044358"/>
    </source>
</evidence>
<dbReference type="VEuPathDB" id="FungiDB:T551_01535"/>
<reference evidence="22" key="1">
    <citation type="journal article" date="2016" name="Nat. Commun.">
        <title>Genome analysis of three Pneumocystis species reveals adaptation mechanisms to life exclusively in mammalian hosts.</title>
        <authorList>
            <person name="Ma L."/>
            <person name="Chen Z."/>
            <person name="Huang D.W."/>
            <person name="Kutty G."/>
            <person name="Ishihara M."/>
            <person name="Wang H."/>
            <person name="Abouelleil A."/>
            <person name="Bishop L."/>
            <person name="Davey E."/>
            <person name="Deng R."/>
            <person name="Deng X."/>
            <person name="Fan L."/>
            <person name="Fantoni G."/>
            <person name="Fitzgerald M."/>
            <person name="Gogineni E."/>
            <person name="Goldberg J.M."/>
            <person name="Handley G."/>
            <person name="Hu X."/>
            <person name="Huber C."/>
            <person name="Jiao X."/>
            <person name="Jones K."/>
            <person name="Levin J.Z."/>
            <person name="Liu Y."/>
            <person name="Macdonald P."/>
            <person name="Melnikov A."/>
            <person name="Raley C."/>
            <person name="Sassi M."/>
            <person name="Sherman B.T."/>
            <person name="Song X."/>
            <person name="Sykes S."/>
            <person name="Tran B."/>
            <person name="Walsh L."/>
            <person name="Xia Y."/>
            <person name="Yang J."/>
            <person name="Young S."/>
            <person name="Zeng Q."/>
            <person name="Zheng X."/>
            <person name="Stephens R."/>
            <person name="Nusbaum C."/>
            <person name="Birren B.W."/>
            <person name="Azadi P."/>
            <person name="Lempicki R.A."/>
            <person name="Cuomo C.A."/>
            <person name="Kovacs J.A."/>
        </authorList>
    </citation>
    <scope>NUCLEOTIDE SEQUENCE [LARGE SCALE GENOMIC DNA]</scope>
    <source>
        <strain evidence="22">RU7</strain>
    </source>
</reference>
<dbReference type="EMBL" id="LFWA01000006">
    <property type="protein sequence ID" value="KTW30983.1"/>
    <property type="molecule type" value="Genomic_DNA"/>
</dbReference>
<accession>A0A0W4ZRG6</accession>
<keyword evidence="14" id="KW-0539">Nucleus</keyword>
<dbReference type="PANTHER" id="PTHR28216">
    <property type="entry name" value="DASH COMPLEX SUBUNIT DUO1"/>
    <property type="match status" value="1"/>
</dbReference>
<evidence type="ECO:0000256" key="17">
    <source>
        <dbReference type="ARBA" id="ARBA00044152"/>
    </source>
</evidence>
<keyword evidence="11" id="KW-0995">Kinetochore</keyword>
<evidence type="ECO:0000256" key="1">
    <source>
        <dbReference type="ARBA" id="ARBA00004123"/>
    </source>
</evidence>
<comment type="caution">
    <text evidence="21">The sequence shown here is derived from an EMBL/GenBank/DDBJ whole genome shotgun (WGS) entry which is preliminary data.</text>
</comment>
<evidence type="ECO:0000256" key="4">
    <source>
        <dbReference type="ARBA" id="ARBA00005366"/>
    </source>
</evidence>
<keyword evidence="8" id="KW-0493">Microtubule</keyword>
<dbReference type="GO" id="GO:0007059">
    <property type="term" value="P:chromosome segregation"/>
    <property type="evidence" value="ECO:0007669"/>
    <property type="project" value="UniProtKB-KW"/>
</dbReference>
<dbReference type="InterPro" id="IPR013960">
    <property type="entry name" value="DASH_Duo1"/>
</dbReference>
<evidence type="ECO:0000256" key="20">
    <source>
        <dbReference type="SAM" id="MobiDB-lite"/>
    </source>
</evidence>